<feature type="region of interest" description="Disordered" evidence="2">
    <location>
        <begin position="186"/>
        <end position="206"/>
    </location>
</feature>
<feature type="domain" description="No apical meristem-associated C-terminal" evidence="3">
    <location>
        <begin position="158"/>
        <end position="339"/>
    </location>
</feature>
<dbReference type="EMBL" id="CM009754">
    <property type="protein sequence ID" value="PUZ50657.1"/>
    <property type="molecule type" value="Genomic_DNA"/>
</dbReference>
<sequence>MEGHGAYYTNLMNEGTYNENYEDILDTPTEFQQTPPIKDNNPSSKATRKQKGKNFTEEEDRLLVSAWLNVSTDATQGTNQKYCTFWKRIYMFYETNKGDIAERSQNSLMHRWNVIQEIVSRFCGALSQIENRNQSGQTIYDKVEQAEQLFKTNNPNNKSFQLRHCWLKLKDQPKWHIRHNELAAARTSNKKHKTRKNSSPGILHLTTEDGNEVLPAETIITNSDAPKRPIGKKKAKESLRGGGSDVCKEALDILWAKKREDDAEKERKREERYAKSYALEKERLELNKQKHALEKERVEHENNNSYLKRIAEGERIMSMDLSCMNELQRQFYMSLQTEILAKRCS</sequence>
<keyword evidence="5" id="KW-1185">Reference proteome</keyword>
<feature type="compositionally biased region" description="Polar residues" evidence="2">
    <location>
        <begin position="29"/>
        <end position="45"/>
    </location>
</feature>
<evidence type="ECO:0000259" key="3">
    <source>
        <dbReference type="Pfam" id="PF14303"/>
    </source>
</evidence>
<evidence type="ECO:0000256" key="1">
    <source>
        <dbReference type="SAM" id="Coils"/>
    </source>
</evidence>
<evidence type="ECO:0000313" key="4">
    <source>
        <dbReference type="EMBL" id="PUZ50657.1"/>
    </source>
</evidence>
<dbReference type="OrthoDB" id="691997at2759"/>
<dbReference type="InterPro" id="IPR029466">
    <property type="entry name" value="NAM-associated_C"/>
</dbReference>
<reference evidence="4 5" key="1">
    <citation type="submission" date="2018-04" db="EMBL/GenBank/DDBJ databases">
        <title>WGS assembly of Panicum hallii var. hallii HAL2.</title>
        <authorList>
            <person name="Lovell J."/>
            <person name="Jenkins J."/>
            <person name="Lowry D."/>
            <person name="Mamidi S."/>
            <person name="Sreedasyam A."/>
            <person name="Weng X."/>
            <person name="Barry K."/>
            <person name="Bonette J."/>
            <person name="Campitelli B."/>
            <person name="Daum C."/>
            <person name="Gordon S."/>
            <person name="Gould B."/>
            <person name="Lipzen A."/>
            <person name="MacQueen A."/>
            <person name="Palacio-Mejia J."/>
            <person name="Plott C."/>
            <person name="Shakirov E."/>
            <person name="Shu S."/>
            <person name="Yoshinaga Y."/>
            <person name="Zane M."/>
            <person name="Rokhsar D."/>
            <person name="Grimwood J."/>
            <person name="Schmutz J."/>
            <person name="Juenger T."/>
        </authorList>
    </citation>
    <scope>NUCLEOTIDE SEQUENCE [LARGE SCALE GENOMIC DNA]</scope>
    <source>
        <strain evidence="5">cv. HAL2</strain>
    </source>
</reference>
<feature type="coiled-coil region" evidence="1">
    <location>
        <begin position="276"/>
        <end position="303"/>
    </location>
</feature>
<feature type="region of interest" description="Disordered" evidence="2">
    <location>
        <begin position="29"/>
        <end position="56"/>
    </location>
</feature>
<dbReference type="PANTHER" id="PTHR45125">
    <property type="entry name" value="F21J9.4-RELATED"/>
    <property type="match status" value="1"/>
</dbReference>
<dbReference type="Proteomes" id="UP000244336">
    <property type="component" value="Chromosome 6"/>
</dbReference>
<accession>A0A2T7D4Y1</accession>
<dbReference type="PANTHER" id="PTHR45125:SF51">
    <property type="entry name" value="F21J9.4-RELATED"/>
    <property type="match status" value="1"/>
</dbReference>
<dbReference type="Pfam" id="PF14303">
    <property type="entry name" value="NAM-associated"/>
    <property type="match status" value="1"/>
</dbReference>
<keyword evidence="1" id="KW-0175">Coiled coil</keyword>
<evidence type="ECO:0000256" key="2">
    <source>
        <dbReference type="SAM" id="MobiDB-lite"/>
    </source>
</evidence>
<dbReference type="AlphaFoldDB" id="A0A2T7D4Y1"/>
<gene>
    <name evidence="4" type="ORF">GQ55_6G075900</name>
</gene>
<name>A0A2T7D4Y1_9POAL</name>
<protein>
    <recommendedName>
        <fullName evidence="3">No apical meristem-associated C-terminal domain-containing protein</fullName>
    </recommendedName>
</protein>
<proteinExistence type="predicted"/>
<organism evidence="4 5">
    <name type="scientific">Panicum hallii var. hallii</name>
    <dbReference type="NCBI Taxonomy" id="1504633"/>
    <lineage>
        <taxon>Eukaryota</taxon>
        <taxon>Viridiplantae</taxon>
        <taxon>Streptophyta</taxon>
        <taxon>Embryophyta</taxon>
        <taxon>Tracheophyta</taxon>
        <taxon>Spermatophyta</taxon>
        <taxon>Magnoliopsida</taxon>
        <taxon>Liliopsida</taxon>
        <taxon>Poales</taxon>
        <taxon>Poaceae</taxon>
        <taxon>PACMAD clade</taxon>
        <taxon>Panicoideae</taxon>
        <taxon>Panicodae</taxon>
        <taxon>Paniceae</taxon>
        <taxon>Panicinae</taxon>
        <taxon>Panicum</taxon>
        <taxon>Panicum sect. Panicum</taxon>
    </lineage>
</organism>
<dbReference type="Gramene" id="PUZ50657">
    <property type="protein sequence ID" value="PUZ50657"/>
    <property type="gene ID" value="GQ55_6G075900"/>
</dbReference>
<evidence type="ECO:0000313" key="5">
    <source>
        <dbReference type="Proteomes" id="UP000244336"/>
    </source>
</evidence>